<dbReference type="Gene3D" id="1.20.1440.30">
    <property type="entry name" value="Biosynthetic Protein domain"/>
    <property type="match status" value="1"/>
</dbReference>
<keyword evidence="2" id="KW-1185">Reference proteome</keyword>
<dbReference type="InterPro" id="IPR007815">
    <property type="entry name" value="Emycin_Estase"/>
</dbReference>
<dbReference type="SUPFAM" id="SSF159501">
    <property type="entry name" value="EreA/ChaN-like"/>
    <property type="match status" value="1"/>
</dbReference>
<protein>
    <submittedName>
        <fullName evidence="1">Erythromycin esterase family protein</fullName>
    </submittedName>
</protein>
<dbReference type="CDD" id="cd14728">
    <property type="entry name" value="Ere-like"/>
    <property type="match status" value="1"/>
</dbReference>
<gene>
    <name evidence="1" type="ORF">GCM10009554_65650</name>
</gene>
<dbReference type="Gene3D" id="3.30.1870.10">
    <property type="entry name" value="EreA-like, domain 2"/>
    <property type="match status" value="1"/>
</dbReference>
<evidence type="ECO:0000313" key="2">
    <source>
        <dbReference type="Proteomes" id="UP001500542"/>
    </source>
</evidence>
<dbReference type="Proteomes" id="UP001500542">
    <property type="component" value="Unassembled WGS sequence"/>
</dbReference>
<name>A0ABN1RFL8_9ACTN</name>
<dbReference type="Pfam" id="PF05139">
    <property type="entry name" value="Erythro_esteras"/>
    <property type="match status" value="1"/>
</dbReference>
<evidence type="ECO:0000313" key="1">
    <source>
        <dbReference type="EMBL" id="GAA0956324.1"/>
    </source>
</evidence>
<reference evidence="1 2" key="1">
    <citation type="journal article" date="2019" name="Int. J. Syst. Evol. Microbiol.">
        <title>The Global Catalogue of Microorganisms (GCM) 10K type strain sequencing project: providing services to taxonomists for standard genome sequencing and annotation.</title>
        <authorList>
            <consortium name="The Broad Institute Genomics Platform"/>
            <consortium name="The Broad Institute Genome Sequencing Center for Infectious Disease"/>
            <person name="Wu L."/>
            <person name="Ma J."/>
        </authorList>
    </citation>
    <scope>NUCLEOTIDE SEQUENCE [LARGE SCALE GENOMIC DNA]</scope>
    <source>
        <strain evidence="1 2">JCM 10977</strain>
    </source>
</reference>
<comment type="caution">
    <text evidence="1">The sequence shown here is derived from an EMBL/GenBank/DDBJ whole genome shotgun (WGS) entry which is preliminary data.</text>
</comment>
<dbReference type="EMBL" id="BAAAHK010000017">
    <property type="protein sequence ID" value="GAA0956324.1"/>
    <property type="molecule type" value="Genomic_DNA"/>
</dbReference>
<organism evidence="1 2">
    <name type="scientific">Kribbella koreensis</name>
    <dbReference type="NCBI Taxonomy" id="57909"/>
    <lineage>
        <taxon>Bacteria</taxon>
        <taxon>Bacillati</taxon>
        <taxon>Actinomycetota</taxon>
        <taxon>Actinomycetes</taxon>
        <taxon>Propionibacteriales</taxon>
        <taxon>Kribbellaceae</taxon>
        <taxon>Kribbella</taxon>
    </lineage>
</organism>
<dbReference type="PANTHER" id="PTHR31299:SF0">
    <property type="entry name" value="ESTERASE, PUTATIVE (AFU_ORTHOLOGUE AFUA_1G05850)-RELATED"/>
    <property type="match status" value="1"/>
</dbReference>
<dbReference type="RefSeq" id="WP_343979208.1">
    <property type="nucleotide sequence ID" value="NZ_BAAAHK010000017.1"/>
</dbReference>
<dbReference type="Gene3D" id="3.40.1660.10">
    <property type="entry name" value="EreA-like (biosynthetic domain)"/>
    <property type="match status" value="1"/>
</dbReference>
<dbReference type="InterPro" id="IPR052036">
    <property type="entry name" value="Hydrolase/PRTase-associated"/>
</dbReference>
<accession>A0ABN1RFL8</accession>
<dbReference type="PANTHER" id="PTHR31299">
    <property type="entry name" value="ESTERASE, PUTATIVE (AFU_ORTHOLOGUE AFUA_1G05850)-RELATED"/>
    <property type="match status" value="1"/>
</dbReference>
<sequence>MPNESFPEIQQWLSGTARPLTSLVAGSSTEDLAPLGEALGDVRVLGMGEATHGTREFFQLKHRLFEYLVTELGYSVLAMEASESAAPAVDAYVRDGVGDAATAVTGLGFWTWQTEEVVALVEWMRTYNSGRPAAEQVRFAGIDPQRCSASVAAVREFLASSVPDRLAAFEEGFGYLSDAQPGSVPDKDQLVVREAQQLIPFLEAKGADADVLNHARILERAGDLVSRAKENKNPAETLFAVRDAYMAEAVGRLADEDPQRRIAVWAHNGHLAASRQSAELRPMGQHLRERFGAEYYALALLFGSGAFRARRLRPGPWPGPMDGPVVANSIDRGGFNALEGQLAAASPGDHWLNLRGSEDAPEPVKRWLAEPQMFRSFGAYVQRWTYRMQFTPTLLTREYDGLIYVATSTPSVPLPETVPAQ</sequence>
<proteinExistence type="predicted"/>